<dbReference type="Gene3D" id="1.20.120.710">
    <property type="entry name" value="Haloacid dehalogenase hydrolase-like domain"/>
    <property type="match status" value="1"/>
</dbReference>
<dbReference type="AlphaFoldDB" id="A0A383RDM4"/>
<dbReference type="SFLD" id="SFLDS00003">
    <property type="entry name" value="Haloacid_Dehalogenase"/>
    <property type="match status" value="1"/>
</dbReference>
<dbReference type="InterPro" id="IPR006439">
    <property type="entry name" value="HAD-SF_hydro_IA"/>
</dbReference>
<evidence type="ECO:0000256" key="3">
    <source>
        <dbReference type="HAMAP-Rule" id="MF_02240"/>
    </source>
</evidence>
<protein>
    <recommendedName>
        <fullName evidence="3">Phosphoserine phosphatase</fullName>
        <shortName evidence="3">PSP</shortName>
        <ecNumber evidence="3">3.1.3.3</ecNumber>
    </recommendedName>
</protein>
<organism evidence="4 5">
    <name type="scientific">Paenibacillus alvei</name>
    <name type="common">Bacillus alvei</name>
    <dbReference type="NCBI Taxonomy" id="44250"/>
    <lineage>
        <taxon>Bacteria</taxon>
        <taxon>Bacillati</taxon>
        <taxon>Bacillota</taxon>
        <taxon>Bacilli</taxon>
        <taxon>Bacillales</taxon>
        <taxon>Paenibacillaceae</taxon>
        <taxon>Paenibacillus</taxon>
    </lineage>
</organism>
<dbReference type="GO" id="GO:0036424">
    <property type="term" value="F:L-phosphoserine phosphatase activity"/>
    <property type="evidence" value="ECO:0007669"/>
    <property type="project" value="UniProtKB-UniRule"/>
</dbReference>
<dbReference type="InterPro" id="IPR051400">
    <property type="entry name" value="HAD-like_hydrolase"/>
</dbReference>
<dbReference type="Proteomes" id="UP000304148">
    <property type="component" value="Chromosome"/>
</dbReference>
<comment type="catalytic activity">
    <reaction evidence="3">
        <text>O-phospho-D-serine + H2O = D-serine + phosphate</text>
        <dbReference type="Rhea" id="RHEA:24873"/>
        <dbReference type="ChEBI" id="CHEBI:15377"/>
        <dbReference type="ChEBI" id="CHEBI:35247"/>
        <dbReference type="ChEBI" id="CHEBI:43474"/>
        <dbReference type="ChEBI" id="CHEBI:58680"/>
        <dbReference type="EC" id="3.1.3.3"/>
    </reaction>
</comment>
<keyword evidence="1 3" id="KW-0378">Hydrolase</keyword>
<comment type="cofactor">
    <cofactor evidence="3">
        <name>Mg(2+)</name>
        <dbReference type="ChEBI" id="CHEBI:18420"/>
    </cofactor>
    <cofactor evidence="3">
        <name>Co(2+)</name>
        <dbReference type="ChEBI" id="CHEBI:48828"/>
    </cofactor>
</comment>
<dbReference type="EC" id="3.1.3.3" evidence="3"/>
<evidence type="ECO:0000256" key="2">
    <source>
        <dbReference type="ARBA" id="ARBA00022842"/>
    </source>
</evidence>
<keyword evidence="3" id="KW-0028">Amino-acid biosynthesis</keyword>
<dbReference type="InterPro" id="IPR036412">
    <property type="entry name" value="HAD-like_sf"/>
</dbReference>
<evidence type="ECO:0000313" key="4">
    <source>
        <dbReference type="EMBL" id="SYX84399.1"/>
    </source>
</evidence>
<dbReference type="EMBL" id="LS992241">
    <property type="protein sequence ID" value="SYX84399.1"/>
    <property type="molecule type" value="Genomic_DNA"/>
</dbReference>
<comment type="catalytic activity">
    <reaction evidence="3">
        <text>O-phospho-L-serine + H2O = L-serine + phosphate</text>
        <dbReference type="Rhea" id="RHEA:21208"/>
        <dbReference type="ChEBI" id="CHEBI:15377"/>
        <dbReference type="ChEBI" id="CHEBI:33384"/>
        <dbReference type="ChEBI" id="CHEBI:43474"/>
        <dbReference type="ChEBI" id="CHEBI:57524"/>
        <dbReference type="EC" id="3.1.3.3"/>
    </reaction>
</comment>
<dbReference type="InterPro" id="IPR023214">
    <property type="entry name" value="HAD_sf"/>
</dbReference>
<gene>
    <name evidence="4" type="primary">ysaA</name>
    <name evidence="4" type="ORF">PBLR_12821</name>
</gene>
<keyword evidence="2 3" id="KW-0460">Magnesium</keyword>
<sequence length="268" mass="30542">MAIRAVLFDLDDTLLWDERCVEEAFAATCKYAQDKTGVNAEQLEAFVRQAARELYASYETYPFTQNIGINPFEALWGRFAEGEHPEFRLLEQLAPMYRQSAWTQGLQSAGQPNDALGAELAERFMSERRSRSYVYDETYEVLRQLIAQYPLLLLTNGSPDLQQEKLNGERELLSYFDHIVISGHHPKGKPDPELFKHTMSLLGIEPHEGIMIGDKLTTDIQGAQNVGMHHAWLNRKGVELSGNIHPEYTIASLREIEQIIDEINSKES</sequence>
<dbReference type="SFLD" id="SFLDG01129">
    <property type="entry name" value="C1.5:_HAD__Beta-PGM__Phosphata"/>
    <property type="match status" value="1"/>
</dbReference>
<dbReference type="Gene3D" id="3.40.50.1000">
    <property type="entry name" value="HAD superfamily/HAD-like"/>
    <property type="match status" value="1"/>
</dbReference>
<comment type="function">
    <text evidence="3">Catalyzes the last step of the phosphorylated serine biosynthetic pathway, i.e. dephosphorylation of O-phospho-L-serine to form L-serine.</text>
</comment>
<dbReference type="SUPFAM" id="SSF56784">
    <property type="entry name" value="HAD-like"/>
    <property type="match status" value="1"/>
</dbReference>
<proteinExistence type="inferred from homology"/>
<dbReference type="InterPro" id="IPR044266">
    <property type="entry name" value="PSP_YsaA"/>
</dbReference>
<dbReference type="HAMAP" id="MF_02240">
    <property type="entry name" value="PSP"/>
    <property type="match status" value="1"/>
</dbReference>
<dbReference type="PANTHER" id="PTHR46470">
    <property type="entry name" value="N-ACYLNEURAMINATE-9-PHOSPHATASE"/>
    <property type="match status" value="1"/>
</dbReference>
<evidence type="ECO:0000313" key="5">
    <source>
        <dbReference type="Proteomes" id="UP000304148"/>
    </source>
</evidence>
<dbReference type="GO" id="GO:0006564">
    <property type="term" value="P:L-serine biosynthetic process"/>
    <property type="evidence" value="ECO:0007669"/>
    <property type="project" value="UniProtKB-UniRule"/>
</dbReference>
<name>A0A383RDM4_PAEAL</name>
<dbReference type="NCBIfam" id="TIGR01509">
    <property type="entry name" value="HAD-SF-IA-v3"/>
    <property type="match status" value="1"/>
</dbReference>
<accession>A0A383RDM4</accession>
<dbReference type="Pfam" id="PF00702">
    <property type="entry name" value="Hydrolase"/>
    <property type="match status" value="1"/>
</dbReference>
<dbReference type="NCBIfam" id="TIGR01549">
    <property type="entry name" value="HAD-SF-IA-v1"/>
    <property type="match status" value="1"/>
</dbReference>
<reference evidence="5" key="1">
    <citation type="submission" date="2018-08" db="EMBL/GenBank/DDBJ databases">
        <authorList>
            <person name="Chevrot R."/>
        </authorList>
    </citation>
    <scope>NUCLEOTIDE SEQUENCE [LARGE SCALE GENOMIC DNA]</scope>
</reference>
<keyword evidence="3" id="KW-0718">Serine biosynthesis</keyword>
<keyword evidence="3" id="KW-0170">Cobalt</keyword>
<evidence type="ECO:0000256" key="1">
    <source>
        <dbReference type="ARBA" id="ARBA00022801"/>
    </source>
</evidence>
<dbReference type="PANTHER" id="PTHR46470:SF3">
    <property type="entry name" value="N-ACYLNEURAMINATE-9-PHOSPHATASE"/>
    <property type="match status" value="1"/>
</dbReference>
<comment type="similarity">
    <text evidence="3">Belongs to the HAD-like hydrolase superfamily.</text>
</comment>
<dbReference type="SFLD" id="SFLDG01135">
    <property type="entry name" value="C1.5.6:_HAD__Beta-PGM__Phospha"/>
    <property type="match status" value="1"/>
</dbReference>
<comment type="pathway">
    <text evidence="3">Amino-acid biosynthesis; L-serine biosynthesis; L-serine from 3-phospho-D-glycerate: step 3/3.</text>
</comment>
<dbReference type="RefSeq" id="WP_138186334.1">
    <property type="nucleotide sequence ID" value="NZ_LS992241.1"/>
</dbReference>